<dbReference type="AlphaFoldDB" id="A0A074XD52"/>
<proteinExistence type="predicted"/>
<dbReference type="EMBL" id="KL584991">
    <property type="protein sequence ID" value="KEQ81609.1"/>
    <property type="molecule type" value="Genomic_DNA"/>
</dbReference>
<sequence>MSPQTIVWSYTSGADLPPPQNSIQELRHRSTPGPLVHTIPKDSVQTMTKLDSKSLPKEGTIFHSTISNRNFRILINTGAQKQKPTTFLMLPLEVRITIYKYALELKGVGITRYHLRYISREHRAHYRLPPLLRTHPQMTREMYASCTLSVLMDYQRIPEEGRDWQDALIGNDFRANTHGAGVKVSRFNDDKNHKGLLLDIKIICSGCAMIGPPRCRDCEQKSWWFEGKMTRIFKQMKSLSQVL</sequence>
<organism evidence="1 2">
    <name type="scientific">Aureobasidium pullulans EXF-150</name>
    <dbReference type="NCBI Taxonomy" id="1043002"/>
    <lineage>
        <taxon>Eukaryota</taxon>
        <taxon>Fungi</taxon>
        <taxon>Dikarya</taxon>
        <taxon>Ascomycota</taxon>
        <taxon>Pezizomycotina</taxon>
        <taxon>Dothideomycetes</taxon>
        <taxon>Dothideomycetidae</taxon>
        <taxon>Dothideales</taxon>
        <taxon>Saccotheciaceae</taxon>
        <taxon>Aureobasidium</taxon>
    </lineage>
</organism>
<keyword evidence="2" id="KW-1185">Reference proteome</keyword>
<dbReference type="GeneID" id="40752613"/>
<reference evidence="1 2" key="1">
    <citation type="journal article" date="2014" name="BMC Genomics">
        <title>Genome sequencing of four Aureobasidium pullulans varieties: biotechnological potential, stress tolerance, and description of new species.</title>
        <authorList>
            <person name="Gostin Ar C."/>
            <person name="Ohm R.A."/>
            <person name="Kogej T."/>
            <person name="Sonjak S."/>
            <person name="Turk M."/>
            <person name="Zajc J."/>
            <person name="Zalar P."/>
            <person name="Grube M."/>
            <person name="Sun H."/>
            <person name="Han J."/>
            <person name="Sharma A."/>
            <person name="Chiniquy J."/>
            <person name="Ngan C.Y."/>
            <person name="Lipzen A."/>
            <person name="Barry K."/>
            <person name="Grigoriev I.V."/>
            <person name="Gunde-Cimerman N."/>
        </authorList>
    </citation>
    <scope>NUCLEOTIDE SEQUENCE [LARGE SCALE GENOMIC DNA]</scope>
    <source>
        <strain evidence="1 2">EXF-150</strain>
    </source>
</reference>
<dbReference type="Proteomes" id="UP000030706">
    <property type="component" value="Unassembled WGS sequence"/>
</dbReference>
<dbReference type="RefSeq" id="XP_029757796.1">
    <property type="nucleotide sequence ID" value="XM_029910307.1"/>
</dbReference>
<evidence type="ECO:0000313" key="1">
    <source>
        <dbReference type="EMBL" id="KEQ81609.1"/>
    </source>
</evidence>
<accession>A0A074XD52</accession>
<name>A0A074XD52_AURPU</name>
<gene>
    <name evidence="1" type="ORF">M438DRAFT_76351</name>
</gene>
<evidence type="ECO:0000313" key="2">
    <source>
        <dbReference type="Proteomes" id="UP000030706"/>
    </source>
</evidence>
<dbReference type="HOGENOM" id="CLU_1142400_0_0_1"/>
<protein>
    <submittedName>
        <fullName evidence="1">Uncharacterized protein</fullName>
    </submittedName>
</protein>